<protein>
    <submittedName>
        <fullName evidence="3">Uncharacterized protein</fullName>
    </submittedName>
</protein>
<reference evidence="3" key="1">
    <citation type="journal article" date="2020" name="Stud. Mycol.">
        <title>101 Dothideomycetes genomes: a test case for predicting lifestyles and emergence of pathogens.</title>
        <authorList>
            <person name="Haridas S."/>
            <person name="Albert R."/>
            <person name="Binder M."/>
            <person name="Bloem J."/>
            <person name="Labutti K."/>
            <person name="Salamov A."/>
            <person name="Andreopoulos B."/>
            <person name="Baker S."/>
            <person name="Barry K."/>
            <person name="Bills G."/>
            <person name="Bluhm B."/>
            <person name="Cannon C."/>
            <person name="Castanera R."/>
            <person name="Culley D."/>
            <person name="Daum C."/>
            <person name="Ezra D."/>
            <person name="Gonzalez J."/>
            <person name="Henrissat B."/>
            <person name="Kuo A."/>
            <person name="Liang C."/>
            <person name="Lipzen A."/>
            <person name="Lutzoni F."/>
            <person name="Magnuson J."/>
            <person name="Mondo S."/>
            <person name="Nolan M."/>
            <person name="Ohm R."/>
            <person name="Pangilinan J."/>
            <person name="Park H.-J."/>
            <person name="Ramirez L."/>
            <person name="Alfaro M."/>
            <person name="Sun H."/>
            <person name="Tritt A."/>
            <person name="Yoshinaga Y."/>
            <person name="Zwiers L.-H."/>
            <person name="Turgeon B."/>
            <person name="Goodwin S."/>
            <person name="Spatafora J."/>
            <person name="Crous P."/>
            <person name="Grigoriev I."/>
        </authorList>
    </citation>
    <scope>NUCLEOTIDE SEQUENCE</scope>
    <source>
        <strain evidence="3">CBS 115976</strain>
    </source>
</reference>
<dbReference type="AlphaFoldDB" id="A0A6A6TYM1"/>
<name>A0A6A6TYM1_9PEZI</name>
<feature type="compositionally biased region" description="Polar residues" evidence="1">
    <location>
        <begin position="111"/>
        <end position="134"/>
    </location>
</feature>
<proteinExistence type="predicted"/>
<organism evidence="3 4">
    <name type="scientific">Microthyrium microscopicum</name>
    <dbReference type="NCBI Taxonomy" id="703497"/>
    <lineage>
        <taxon>Eukaryota</taxon>
        <taxon>Fungi</taxon>
        <taxon>Dikarya</taxon>
        <taxon>Ascomycota</taxon>
        <taxon>Pezizomycotina</taxon>
        <taxon>Dothideomycetes</taxon>
        <taxon>Dothideomycetes incertae sedis</taxon>
        <taxon>Microthyriales</taxon>
        <taxon>Microthyriaceae</taxon>
        <taxon>Microthyrium</taxon>
    </lineage>
</organism>
<evidence type="ECO:0000313" key="4">
    <source>
        <dbReference type="Proteomes" id="UP000799302"/>
    </source>
</evidence>
<accession>A0A6A6TYM1</accession>
<feature type="region of interest" description="Disordered" evidence="1">
    <location>
        <begin position="61"/>
        <end position="134"/>
    </location>
</feature>
<keyword evidence="2" id="KW-0812">Transmembrane</keyword>
<evidence type="ECO:0000256" key="1">
    <source>
        <dbReference type="SAM" id="MobiDB-lite"/>
    </source>
</evidence>
<feature type="transmembrane region" description="Helical" evidence="2">
    <location>
        <begin position="26"/>
        <end position="49"/>
    </location>
</feature>
<evidence type="ECO:0000256" key="2">
    <source>
        <dbReference type="SAM" id="Phobius"/>
    </source>
</evidence>
<keyword evidence="2" id="KW-0472">Membrane</keyword>
<gene>
    <name evidence="3" type="ORF">BT63DRAFT_461074</name>
</gene>
<dbReference type="EMBL" id="MU004244">
    <property type="protein sequence ID" value="KAF2663958.1"/>
    <property type="molecule type" value="Genomic_DNA"/>
</dbReference>
<dbReference type="Proteomes" id="UP000799302">
    <property type="component" value="Unassembled WGS sequence"/>
</dbReference>
<keyword evidence="2" id="KW-1133">Transmembrane helix</keyword>
<evidence type="ECO:0000313" key="3">
    <source>
        <dbReference type="EMBL" id="KAF2663958.1"/>
    </source>
</evidence>
<sequence>MATNTTANDRYGDPVTDDPGYRAKNIGLSVGLSVLILGCLIVIFLALWIPHYRQRRAQQLRDLSDSTHQGTIAPSGIMMRDLEAQPEPAQPELLAVPYQPRVRTPPPAYTSRANSVTSRKAPSYHSDSASEWSG</sequence>
<keyword evidence="4" id="KW-1185">Reference proteome</keyword>